<dbReference type="EMBL" id="CALSDN010000011">
    <property type="protein sequence ID" value="CAH6722796.1"/>
    <property type="molecule type" value="Genomic_DNA"/>
</dbReference>
<name>A0ACA9YCM0_9ASCO</name>
<organism evidence="1 2">
    <name type="scientific">[Candida] jaroonii</name>
    <dbReference type="NCBI Taxonomy" id="467808"/>
    <lineage>
        <taxon>Eukaryota</taxon>
        <taxon>Fungi</taxon>
        <taxon>Dikarya</taxon>
        <taxon>Ascomycota</taxon>
        <taxon>Saccharomycotina</taxon>
        <taxon>Pichiomycetes</taxon>
        <taxon>Debaryomycetaceae</taxon>
        <taxon>Yamadazyma</taxon>
    </lineage>
</organism>
<proteinExistence type="predicted"/>
<reference evidence="1" key="1">
    <citation type="submission" date="2022-06" db="EMBL/GenBank/DDBJ databases">
        <authorList>
            <person name="Legras J.-L."/>
            <person name="Devillers H."/>
            <person name="Grondin C."/>
        </authorList>
    </citation>
    <scope>NUCLEOTIDE SEQUENCE</scope>
    <source>
        <strain evidence="1">CLIB 1444</strain>
    </source>
</reference>
<gene>
    <name evidence="1" type="ORF">CLIB1444_11S01310</name>
</gene>
<sequence length="1051" mass="115834">MSGIKNSSGSFEDLKTSEKETVLHSEKSKEYYQQHEDEVIRTFKVDIDTGLSDAQVKENFGKFGANNLGNEATISYSKILAHQVFNAMIMVLLISMIIALAIKDWISGGVIAGVVGINIIVGFIQEVKAEKTMGSLRSLSSPMARVLRNGVESNINTDEVVPGDIIHISVGDTVPADLRLIECTNLETDEALLTGESLPVAKDPQVIEGECPVGDRINLAFSSSVVAKGRGVGIVVDTGLSTEIGKIAASLQNSEDKLIVKPTPGSGIIGFVKAFGKSTLNIILNVLGTNVGTPLQRRLSWLAILLFWVAVLFAIVVMASQTFRVNKSVAIYAICVALSMIPSSLVVVLTITMAIGSQVMVTKNVIVRKLDSLEALGGINDICSDKTGTLTLGKMIARKIWIPTVGTYLVTNSNDVLDPEDGEISFNKSSPYFIKQSDEESDFIPNYPLANNFRGWLETATLANIAKVIKNEEGWEAHGDATEIAINVFTQRVDYSRDNYIEKYSLEHIEEFPFDSSIKRMSAIYKNSKTGESKVYTKGAVERLLTICTHWHGEDQDNEQLIPLTQEDRESIENNMNALSSEGLRVLAFATRGISEKEEYKRELVEQNLTFQGLIGIYDPPRPETAGSVKACHKAGINVHMLTGDHPGTAKAIAQEVGIIPHNLYHYADDVVRAMVMTASEFDKLSDEEVDNLPVLPLVIARCAPQTKVRMIEALHRRNKFCAMTGDGVNDSPSLKKADVGIAMGMNGSDVAKDASDIILTDDNFSSILNAIEEGRRMSSNIQKFVLQLLAENVAQAFYLMIGLAFIDDDSYSVFPLSPVECLWIIVVTSCFPAMGLGQEKASDDILTLPPNKTIFTWEVMVDMVVYGTWMASCNLACYSLIVFEIGNGFLGSGCNESNGTGCNLVFRGRAAAFSCFTWCAVLLAWECIHLRNSLFNMRPNSELSWYKSLSKDLWDNKFLFFSIIFAILSVFPVVYIPVINDKVFLHAPIGYEWGLSVAFTVLFMMGAELWKFVKRCYYRSQAAKNPDHELEKNDPFQKYVTMSRSNTLVV</sequence>
<accession>A0ACA9YCM0</accession>
<protein>
    <submittedName>
        <fullName evidence="1">Sodium transport ATPase 2</fullName>
    </submittedName>
</protein>
<evidence type="ECO:0000313" key="2">
    <source>
        <dbReference type="Proteomes" id="UP001152531"/>
    </source>
</evidence>
<dbReference type="Proteomes" id="UP001152531">
    <property type="component" value="Unassembled WGS sequence"/>
</dbReference>
<keyword evidence="2" id="KW-1185">Reference proteome</keyword>
<evidence type="ECO:0000313" key="1">
    <source>
        <dbReference type="EMBL" id="CAH6722796.1"/>
    </source>
</evidence>
<comment type="caution">
    <text evidence="1">The sequence shown here is derived from an EMBL/GenBank/DDBJ whole genome shotgun (WGS) entry which is preliminary data.</text>
</comment>